<keyword evidence="1" id="KW-0472">Membrane</keyword>
<keyword evidence="1" id="KW-1133">Transmembrane helix</keyword>
<dbReference type="OrthoDB" id="3872677at2"/>
<dbReference type="Pfam" id="PF20447">
    <property type="entry name" value="DUF6704"/>
    <property type="match status" value="1"/>
</dbReference>
<evidence type="ECO:0000313" key="2">
    <source>
        <dbReference type="EMBL" id="ORC15784.1"/>
    </source>
</evidence>
<accession>A0A1Y1RMQ7</accession>
<feature type="transmembrane region" description="Helical" evidence="1">
    <location>
        <begin position="21"/>
        <end position="41"/>
    </location>
</feature>
<dbReference type="RefSeq" id="WP_083093013.1">
    <property type="nucleotide sequence ID" value="NZ_LXWF01000042.1"/>
</dbReference>
<gene>
    <name evidence="2" type="ORF">A7979_06235</name>
</gene>
<dbReference type="NCBIfam" id="NF041681">
    <property type="entry name" value="HGxxPAAW"/>
    <property type="match status" value="1"/>
</dbReference>
<dbReference type="Proteomes" id="UP000192359">
    <property type="component" value="Unassembled WGS sequence"/>
</dbReference>
<keyword evidence="1" id="KW-0812">Transmembrane</keyword>
<proteinExistence type="predicted"/>
<name>A0A1Y1RMQ7_9MICC</name>
<dbReference type="AlphaFoldDB" id="A0A1Y1RMQ7"/>
<keyword evidence="3" id="KW-1185">Reference proteome</keyword>
<comment type="caution">
    <text evidence="2">The sequence shown here is derived from an EMBL/GenBank/DDBJ whole genome shotgun (WGS) entry which is preliminary data.</text>
</comment>
<evidence type="ECO:0000313" key="3">
    <source>
        <dbReference type="Proteomes" id="UP000192359"/>
    </source>
</evidence>
<reference evidence="2 3" key="1">
    <citation type="submission" date="2016-05" db="EMBL/GenBank/DDBJ databases">
        <title>Draft genome sequence of a porcine commensal Rothia nasimurium.</title>
        <authorList>
            <person name="Gaiser R.A."/>
            <person name="Van Baarlen P."/>
            <person name="Wells J.M."/>
        </authorList>
    </citation>
    <scope>NUCLEOTIDE SEQUENCE [LARGE SCALE GENOMIC DNA]</scope>
    <source>
        <strain evidence="2 3">PT-32</strain>
    </source>
</reference>
<dbReference type="InterPro" id="IPR046550">
    <property type="entry name" value="DUF6704"/>
</dbReference>
<dbReference type="EMBL" id="LXWF01000042">
    <property type="protein sequence ID" value="ORC15784.1"/>
    <property type="molecule type" value="Genomic_DNA"/>
</dbReference>
<feature type="transmembrane region" description="Helical" evidence="1">
    <location>
        <begin position="47"/>
        <end position="66"/>
    </location>
</feature>
<evidence type="ECO:0000256" key="1">
    <source>
        <dbReference type="SAM" id="Phobius"/>
    </source>
</evidence>
<protein>
    <submittedName>
        <fullName evidence="2">Uncharacterized protein</fullName>
    </submittedName>
</protein>
<sequence length="82" mass="8579">MAQQTVEMIPDLPYNNHGNTTASWAMTLIMILGSIVAAVGFCIANTPIFIVGVAVIAIGVVAGIVLRSAGYGQGGKHTKYHH</sequence>
<organism evidence="2 3">
    <name type="scientific">Rothia nasimurium</name>
    <dbReference type="NCBI Taxonomy" id="85336"/>
    <lineage>
        <taxon>Bacteria</taxon>
        <taxon>Bacillati</taxon>
        <taxon>Actinomycetota</taxon>
        <taxon>Actinomycetes</taxon>
        <taxon>Micrococcales</taxon>
        <taxon>Micrococcaceae</taxon>
        <taxon>Rothia</taxon>
    </lineage>
</organism>